<reference evidence="5" key="1">
    <citation type="submission" date="2022-07" db="EMBL/GenBank/DDBJ databases">
        <title>Phylogenomic reconstructions and comparative analyses of Kickxellomycotina fungi.</title>
        <authorList>
            <person name="Reynolds N.K."/>
            <person name="Stajich J.E."/>
            <person name="Barry K."/>
            <person name="Grigoriev I.V."/>
            <person name="Crous P."/>
            <person name="Smith M.E."/>
        </authorList>
    </citation>
    <scope>NUCLEOTIDE SEQUENCE</scope>
    <source>
        <strain evidence="5">NBRC 32514</strain>
    </source>
</reference>
<dbReference type="Gene3D" id="3.40.1360.10">
    <property type="match status" value="1"/>
</dbReference>
<dbReference type="SUPFAM" id="SSF52540">
    <property type="entry name" value="P-loop containing nucleoside triphosphate hydrolases"/>
    <property type="match status" value="1"/>
</dbReference>
<dbReference type="OrthoDB" id="275278at2759"/>
<protein>
    <recommendedName>
        <fullName evidence="7">LETM1-domain-containing protein</fullName>
    </recommendedName>
</protein>
<dbReference type="GO" id="GO:0043139">
    <property type="term" value="F:5'-3' DNA helicase activity"/>
    <property type="evidence" value="ECO:0007669"/>
    <property type="project" value="InterPro"/>
</dbReference>
<dbReference type="Pfam" id="PF07766">
    <property type="entry name" value="LETM1_RBD"/>
    <property type="match status" value="1"/>
</dbReference>
<feature type="compositionally biased region" description="Basic and acidic residues" evidence="2">
    <location>
        <begin position="56"/>
        <end position="67"/>
    </location>
</feature>
<evidence type="ECO:0008006" key="7">
    <source>
        <dbReference type="Google" id="ProtNLM"/>
    </source>
</evidence>
<dbReference type="GO" id="GO:0003697">
    <property type="term" value="F:single-stranded DNA binding"/>
    <property type="evidence" value="ECO:0007669"/>
    <property type="project" value="InterPro"/>
</dbReference>
<dbReference type="PROSITE" id="PS51758">
    <property type="entry name" value="LETM1_RBD"/>
    <property type="match status" value="1"/>
</dbReference>
<dbReference type="PANTHER" id="PTHR12873:SF0">
    <property type="entry name" value="TWINKLE MTDNA HELICASE"/>
    <property type="match status" value="1"/>
</dbReference>
<dbReference type="EMBL" id="JANBOJ010000023">
    <property type="protein sequence ID" value="KAJ1724717.1"/>
    <property type="molecule type" value="Genomic_DNA"/>
</dbReference>
<feature type="domain" description="SF4 helicase" evidence="3">
    <location>
        <begin position="462"/>
        <end position="718"/>
    </location>
</feature>
<dbReference type="InterPro" id="IPR027032">
    <property type="entry name" value="Twinkle-like"/>
</dbReference>
<dbReference type="GO" id="GO:0006260">
    <property type="term" value="P:DNA replication"/>
    <property type="evidence" value="ECO:0007669"/>
    <property type="project" value="InterPro"/>
</dbReference>
<dbReference type="PANTHER" id="PTHR12873">
    <property type="entry name" value="T7-LIKE MITOCHONDRIAL DNA HELICASE"/>
    <property type="match status" value="1"/>
</dbReference>
<dbReference type="Proteomes" id="UP001149813">
    <property type="component" value="Unassembled WGS sequence"/>
</dbReference>
<keyword evidence="6" id="KW-1185">Reference proteome</keyword>
<dbReference type="GO" id="GO:0043022">
    <property type="term" value="F:ribosome binding"/>
    <property type="evidence" value="ECO:0007669"/>
    <property type="project" value="InterPro"/>
</dbReference>
<dbReference type="SUPFAM" id="SSF56731">
    <property type="entry name" value="DNA primase core"/>
    <property type="match status" value="1"/>
</dbReference>
<gene>
    <name evidence="5" type="ORF">LPJ53_001078</name>
</gene>
<feature type="region of interest" description="Disordered" evidence="2">
    <location>
        <begin position="1175"/>
        <end position="1215"/>
    </location>
</feature>
<proteinExistence type="predicted"/>
<dbReference type="InterPro" id="IPR027417">
    <property type="entry name" value="P-loop_NTPase"/>
</dbReference>
<dbReference type="CDD" id="cd01122">
    <property type="entry name" value="Twinkle_C"/>
    <property type="match status" value="1"/>
</dbReference>
<evidence type="ECO:0000313" key="6">
    <source>
        <dbReference type="Proteomes" id="UP001149813"/>
    </source>
</evidence>
<evidence type="ECO:0000313" key="5">
    <source>
        <dbReference type="EMBL" id="KAJ1724717.1"/>
    </source>
</evidence>
<dbReference type="InterPro" id="IPR034154">
    <property type="entry name" value="TOPRIM_DnaG/twinkle"/>
</dbReference>
<dbReference type="Pfam" id="PF13481">
    <property type="entry name" value="AAA_25"/>
    <property type="match status" value="1"/>
</dbReference>
<dbReference type="InterPro" id="IPR007694">
    <property type="entry name" value="DNA_helicase_DnaB-like_C"/>
</dbReference>
<dbReference type="InterPro" id="IPR033122">
    <property type="entry name" value="LETM1-like_RBD"/>
</dbReference>
<organism evidence="5 6">
    <name type="scientific">Coemansia erecta</name>
    <dbReference type="NCBI Taxonomy" id="147472"/>
    <lineage>
        <taxon>Eukaryota</taxon>
        <taxon>Fungi</taxon>
        <taxon>Fungi incertae sedis</taxon>
        <taxon>Zoopagomycota</taxon>
        <taxon>Kickxellomycotina</taxon>
        <taxon>Kickxellomycetes</taxon>
        <taxon>Kickxellales</taxon>
        <taxon>Kickxellaceae</taxon>
        <taxon>Coemansia</taxon>
    </lineage>
</organism>
<dbReference type="PROSITE" id="PS51199">
    <property type="entry name" value="SF4_HELICASE"/>
    <property type="match status" value="1"/>
</dbReference>
<dbReference type="CDD" id="cd01029">
    <property type="entry name" value="TOPRIM_primases"/>
    <property type="match status" value="1"/>
</dbReference>
<dbReference type="Gene3D" id="3.40.50.300">
    <property type="entry name" value="P-loop containing nucleotide triphosphate hydrolases"/>
    <property type="match status" value="1"/>
</dbReference>
<accession>A0A9W7Y547</accession>
<sequence>MWSAQLLRIVLAAGRRPGPAAMAPGLRQTGHRLAAVVPRGAGVFRRSLATVQPSIKHEIDNAERMHPASDTTPGEGRSEPGSESLTKSIREFLGSTRQHARAGLKPDELIVKCPGCSPGKPRRLAYSAHLNTHTGAFVCTNCFAQGSWDKYLELAAKKKFQNTIPRTRSSDPPPFEIPAATLARLQQNLVAHEEAYEWLTGTSDRSQRRLSAETLAAYGVGLGFIDPSVPELTELDLLVEGADHMIPCLVYPRTTFRTNSFIEDGGAEGEGAAAEPADAAALFHTVQLKLVGWRLKESRSSLSSGQHSLYYPSEQTQPGLFGFHVAAASSSSDVILTARELDAMAAYQATGIPAVSLPRSSYQLPLDSMRALEPFERVYVWLDDNQQGIEAAQLIARKLGVDRSLVVRTRDGSHRAARSAGDALARGLDMRAILDESQPLQHDKVLSFAALRDAVRFEVTNPDLIRGVESKDLPGWNACFKGLRPGELTILSGPTGCGKTTVISQLSLDFCRSGVSTLWGSFEIPNVRLATRMMSQYARTDISKSPKDVDYWSRRFGDLPMYFLKFHGSTKPETVLDTMRHAVYAYDVKHIVIDNLQFMMSMQAKGTDKYDAQDAAIATFRQFATDENVHITVVAHLRKDSHQGSQSSSGDADINSVFGSAKVTQEADNVVILQRYGNSGSKIRVFNVLKNRFDGTVGKVYISYSSDTMTFKEIPPPRQRKVTIVRAVGKADELPDEAGVEDGEVARPPRKAASAKSSKKSSPMILRAATVGVNFAVRSSLVGVARGSGVRAMSTLMQQTVNKTRAERRLAVVTPLQLQMGISTMRPFILRSGDEQKVTPVQKAEGKVAAVAKKKTLMEKIKHEALHYWHGTKLFAKEVKISSKLVSKVVWGGKLTRREQRQLRRTFTDTVRLVPFLLFVVIPFAELLLPVALKLFPNMLPSTYEDAASAEKKREKMQNVRNEMSRYLKETIAEMSKSKREISESSGAAEAESSVEDASSFLSKIRTSGEAVSTDELLRVAHIFEDELTLGNLSRPQLVSICRFMGVNAFGTDNYLRYQITNRMRYIRADDKVIRSEGIESLSVPELQSACQSRGIRTVGVSPARMRDELAQWIDLHVEHNIPSTLLILSRIIAAGEAMSSQQQLNADALQATINSLPDNLVNEATLRLAEVSGKATPKQKLEVLSEQEELIEDEDEQEKKRKESGGSAPRGGAE</sequence>
<dbReference type="GO" id="GO:0005524">
    <property type="term" value="F:ATP binding"/>
    <property type="evidence" value="ECO:0007669"/>
    <property type="project" value="InterPro"/>
</dbReference>
<dbReference type="AlphaFoldDB" id="A0A9W7Y547"/>
<name>A0A9W7Y547_9FUNG</name>
<keyword evidence="1" id="KW-0496">Mitochondrion</keyword>
<feature type="region of interest" description="Disordered" evidence="2">
    <location>
        <begin position="736"/>
        <end position="759"/>
    </location>
</feature>
<feature type="domain" description="Letm1 RBD" evidence="4">
    <location>
        <begin position="956"/>
        <end position="1159"/>
    </location>
</feature>
<feature type="region of interest" description="Disordered" evidence="2">
    <location>
        <begin position="56"/>
        <end position="84"/>
    </location>
</feature>
<evidence type="ECO:0000256" key="2">
    <source>
        <dbReference type="SAM" id="MobiDB-lite"/>
    </source>
</evidence>
<evidence type="ECO:0000259" key="3">
    <source>
        <dbReference type="PROSITE" id="PS51199"/>
    </source>
</evidence>
<evidence type="ECO:0000256" key="1">
    <source>
        <dbReference type="PROSITE-ProRule" id="PRU01094"/>
    </source>
</evidence>
<comment type="caution">
    <text evidence="5">The sequence shown here is derived from an EMBL/GenBank/DDBJ whole genome shotgun (WGS) entry which is preliminary data.</text>
</comment>
<feature type="compositionally biased region" description="Acidic residues" evidence="2">
    <location>
        <begin position="1186"/>
        <end position="1197"/>
    </location>
</feature>
<evidence type="ECO:0000259" key="4">
    <source>
        <dbReference type="PROSITE" id="PS51758"/>
    </source>
</evidence>